<dbReference type="EMBL" id="JAZDWU010000010">
    <property type="protein sequence ID" value="KAK9987703.1"/>
    <property type="molecule type" value="Genomic_DNA"/>
</dbReference>
<feature type="region of interest" description="Disordered" evidence="2">
    <location>
        <begin position="522"/>
        <end position="543"/>
    </location>
</feature>
<accession>A0AAW2BQD4</accession>
<proteinExistence type="predicted"/>
<sequence length="543" mass="60662">MGFSHLLSSRASLANFRATYNVPEDVNIAYCHEGDIDIQRRQGENTVFFPLMAILEGGVRFPVDPFILGTFRFYGLCPDQLPPNFYRVVSYVSRLNRLFGLQLNSHDINFMYSLCGNLKSGYYLKTRDMRVRLISCLPDSNRNSAGEFVRVSGNWFAEELPCAFSPRDVGRYMHFVGQLLRFNLTVRLLTGLDVFFFAETKRFKPNLRVVNIRDLNFVLRSEIFVHWDGQLRASHLILGVEPVYSTWQTFSQALLVDSPLLSYIDVRHSNFLPSSLTVGEARELGPRYTCSDELPPLRDDSAEQTGLQVASSSRAAPAWCPSFILNGKPLPSTTSVRVWDKGEGGRVAQSLARDLLLPEDVHVFYDGTDKSLARRLQWHTIAAAQMTYILNGWLKELAEDAGREKALKDVAETTAKEKAKAAATAEKKAVVSEKARAAAERRSSELEAKLGDAELKLGEAESLNAAQTEELANLRAALEASESKWYNKGFADAENSVEPVIQEVRRLAFEEAWFAALKAAGVPEDSPLRDSSQIPFPEPSSSA</sequence>
<feature type="coiled-coil region" evidence="1">
    <location>
        <begin position="436"/>
        <end position="484"/>
    </location>
</feature>
<comment type="caution">
    <text evidence="3">The sequence shown here is derived from an EMBL/GenBank/DDBJ whole genome shotgun (WGS) entry which is preliminary data.</text>
</comment>
<feature type="compositionally biased region" description="Polar residues" evidence="2">
    <location>
        <begin position="529"/>
        <end position="543"/>
    </location>
</feature>
<evidence type="ECO:0000256" key="1">
    <source>
        <dbReference type="SAM" id="Coils"/>
    </source>
</evidence>
<protein>
    <recommendedName>
        <fullName evidence="5">Transposase (Putative), gypsy type</fullName>
    </recommendedName>
</protein>
<evidence type="ECO:0000313" key="4">
    <source>
        <dbReference type="Proteomes" id="UP001459277"/>
    </source>
</evidence>
<organism evidence="3 4">
    <name type="scientific">Lithocarpus litseifolius</name>
    <dbReference type="NCBI Taxonomy" id="425828"/>
    <lineage>
        <taxon>Eukaryota</taxon>
        <taxon>Viridiplantae</taxon>
        <taxon>Streptophyta</taxon>
        <taxon>Embryophyta</taxon>
        <taxon>Tracheophyta</taxon>
        <taxon>Spermatophyta</taxon>
        <taxon>Magnoliopsida</taxon>
        <taxon>eudicotyledons</taxon>
        <taxon>Gunneridae</taxon>
        <taxon>Pentapetalae</taxon>
        <taxon>rosids</taxon>
        <taxon>fabids</taxon>
        <taxon>Fagales</taxon>
        <taxon>Fagaceae</taxon>
        <taxon>Lithocarpus</taxon>
    </lineage>
</organism>
<keyword evidence="4" id="KW-1185">Reference proteome</keyword>
<reference evidence="3 4" key="1">
    <citation type="submission" date="2024-01" db="EMBL/GenBank/DDBJ databases">
        <title>A telomere-to-telomere, gap-free genome of sweet tea (Lithocarpus litseifolius).</title>
        <authorList>
            <person name="Zhou J."/>
        </authorList>
    </citation>
    <scope>NUCLEOTIDE SEQUENCE [LARGE SCALE GENOMIC DNA]</scope>
    <source>
        <strain evidence="3">Zhou-2022a</strain>
        <tissue evidence="3">Leaf</tissue>
    </source>
</reference>
<dbReference type="Proteomes" id="UP001459277">
    <property type="component" value="Unassembled WGS sequence"/>
</dbReference>
<gene>
    <name evidence="3" type="ORF">SO802_027942</name>
</gene>
<evidence type="ECO:0008006" key="5">
    <source>
        <dbReference type="Google" id="ProtNLM"/>
    </source>
</evidence>
<keyword evidence="1" id="KW-0175">Coiled coil</keyword>
<evidence type="ECO:0000256" key="2">
    <source>
        <dbReference type="SAM" id="MobiDB-lite"/>
    </source>
</evidence>
<evidence type="ECO:0000313" key="3">
    <source>
        <dbReference type="EMBL" id="KAK9987703.1"/>
    </source>
</evidence>
<dbReference type="AlphaFoldDB" id="A0AAW2BQD4"/>
<name>A0AAW2BQD4_9ROSI</name>